<name>T0K0U0_9SPHN</name>
<evidence type="ECO:0000313" key="3">
    <source>
        <dbReference type="Proteomes" id="UP000015523"/>
    </source>
</evidence>
<reference evidence="2 3" key="1">
    <citation type="journal article" date="2013" name="Genome Announc.">
        <title>Draft Genome Sequence of Sphingobium ummariense Strain RL-3, a Hexachlorocyclohexane-Degrading Bacterium.</title>
        <authorList>
            <person name="Kohli P."/>
            <person name="Dua A."/>
            <person name="Sangwan N."/>
            <person name="Oldach P."/>
            <person name="Khurana J.P."/>
            <person name="Lal R."/>
        </authorList>
    </citation>
    <scope>NUCLEOTIDE SEQUENCE [LARGE SCALE GENOMIC DNA]</scope>
    <source>
        <strain evidence="2 3">RL-3</strain>
    </source>
</reference>
<proteinExistence type="predicted"/>
<accession>T0K0U0</accession>
<dbReference type="PATRIC" id="fig|1346791.3.peg.4137"/>
<organism evidence="2 3">
    <name type="scientific">Sphingobium ummariense RL-3</name>
    <dbReference type="NCBI Taxonomy" id="1346791"/>
    <lineage>
        <taxon>Bacteria</taxon>
        <taxon>Pseudomonadati</taxon>
        <taxon>Pseudomonadota</taxon>
        <taxon>Alphaproteobacteria</taxon>
        <taxon>Sphingomonadales</taxon>
        <taxon>Sphingomonadaceae</taxon>
        <taxon>Sphingobium</taxon>
    </lineage>
</organism>
<gene>
    <name evidence="2" type="ORF">M529_21395</name>
</gene>
<dbReference type="Proteomes" id="UP000015523">
    <property type="component" value="Unassembled WGS sequence"/>
</dbReference>
<evidence type="ECO:0000256" key="1">
    <source>
        <dbReference type="SAM" id="MobiDB-lite"/>
    </source>
</evidence>
<feature type="region of interest" description="Disordered" evidence="1">
    <location>
        <begin position="55"/>
        <end position="76"/>
    </location>
</feature>
<evidence type="ECO:0000313" key="2">
    <source>
        <dbReference type="EMBL" id="EQB30129.1"/>
    </source>
</evidence>
<dbReference type="STRING" id="1346791.M529_21395"/>
<sequence length="207" mass="20995">MSDFASPAIPAPAAAPAAPATDIGALVQQASNPDLTPQARAKLVDEIERYHQNGAAAAPGGQGASAEVPEGFEPPSSPLAYTLENALPPGADIVDQAGLGALKSGLHAMGVPAEIAAAGFAEIAHLHAQGTFASEAAYDQQVHLCRNAMHKVHGENAPAMIRDGLAAVDAAVRAGHLTESAAEAIIASPMALSKAAEFRRFGAKSRK</sequence>
<dbReference type="AlphaFoldDB" id="T0K0U0"/>
<dbReference type="RefSeq" id="WP_021319852.1">
    <property type="nucleotide sequence ID" value="NZ_AUWY01000126.1"/>
</dbReference>
<dbReference type="EMBL" id="AUWY01000126">
    <property type="protein sequence ID" value="EQB30129.1"/>
    <property type="molecule type" value="Genomic_DNA"/>
</dbReference>
<comment type="caution">
    <text evidence="2">The sequence shown here is derived from an EMBL/GenBank/DDBJ whole genome shotgun (WGS) entry which is preliminary data.</text>
</comment>
<protein>
    <submittedName>
        <fullName evidence="2">Uncharacterized protein</fullName>
    </submittedName>
</protein>
<keyword evidence="3" id="KW-1185">Reference proteome</keyword>